<gene>
    <name evidence="1" type="ORF">MML48_2g00001552</name>
</gene>
<evidence type="ECO:0000313" key="2">
    <source>
        <dbReference type="Proteomes" id="UP001056778"/>
    </source>
</evidence>
<accession>A0ACB9TMA3</accession>
<dbReference type="Proteomes" id="UP001056778">
    <property type="component" value="Chromosome 2"/>
</dbReference>
<comment type="caution">
    <text evidence="1">The sequence shown here is derived from an EMBL/GenBank/DDBJ whole genome shotgun (WGS) entry which is preliminary data.</text>
</comment>
<keyword evidence="2" id="KW-1185">Reference proteome</keyword>
<organism evidence="1 2">
    <name type="scientific">Holotrichia oblita</name>
    <name type="common">Chafer beetle</name>
    <dbReference type="NCBI Taxonomy" id="644536"/>
    <lineage>
        <taxon>Eukaryota</taxon>
        <taxon>Metazoa</taxon>
        <taxon>Ecdysozoa</taxon>
        <taxon>Arthropoda</taxon>
        <taxon>Hexapoda</taxon>
        <taxon>Insecta</taxon>
        <taxon>Pterygota</taxon>
        <taxon>Neoptera</taxon>
        <taxon>Endopterygota</taxon>
        <taxon>Coleoptera</taxon>
        <taxon>Polyphaga</taxon>
        <taxon>Scarabaeiformia</taxon>
        <taxon>Scarabaeidae</taxon>
        <taxon>Melolonthinae</taxon>
        <taxon>Holotrichia</taxon>
    </lineage>
</organism>
<evidence type="ECO:0000313" key="1">
    <source>
        <dbReference type="EMBL" id="KAI4468053.1"/>
    </source>
</evidence>
<reference evidence="1" key="1">
    <citation type="submission" date="2022-04" db="EMBL/GenBank/DDBJ databases">
        <title>Chromosome-scale genome assembly of Holotrichia oblita Faldermann.</title>
        <authorList>
            <person name="Rongchong L."/>
        </authorList>
    </citation>
    <scope>NUCLEOTIDE SEQUENCE</scope>
    <source>
        <strain evidence="1">81SQS9</strain>
    </source>
</reference>
<dbReference type="EMBL" id="CM043016">
    <property type="protein sequence ID" value="KAI4468053.1"/>
    <property type="molecule type" value="Genomic_DNA"/>
</dbReference>
<proteinExistence type="predicted"/>
<sequence length="310" mass="35866">MLPLQQYIAEELAEEERRENILQFNIERHLMRSDNDPFTLSNTHFKNLYRLSKDMVNHLILRLAPYMVHSLHGRAVEPSLRIFATLFFYATGSYQRVVGQNYHLSVAQNTVCKCINEITALIVEHLANEWIKFPETNLEKQNIKYIYMDKTRFPGVIGAIDGTHVAILKPVEEEHNYLNRKGYHSKNVQIICDYNLKILNVNARYEGATHDAYIWRHSAVQQIMEQNYNAGDTRSWLLGDSGERMLRYCPEKAGQIIIACATLHNICTEGRLELVEDIVAENAMNVVELQVLPEGQGQEARRNLIAQYFN</sequence>
<protein>
    <submittedName>
        <fullName evidence="1">Uncharacterized protein</fullName>
    </submittedName>
</protein>
<name>A0ACB9TMA3_HOLOL</name>